<dbReference type="Proteomes" id="UP000028931">
    <property type="component" value="Chromosome"/>
</dbReference>
<proteinExistence type="predicted"/>
<name>A0A077F8Q2_9PSED</name>
<dbReference type="SUPFAM" id="SSF52266">
    <property type="entry name" value="SGNH hydrolase"/>
    <property type="match status" value="1"/>
</dbReference>
<evidence type="ECO:0000313" key="4">
    <source>
        <dbReference type="EMBL" id="AIL59801.1"/>
    </source>
</evidence>
<gene>
    <name evidence="4" type="ORF">PSAKL28_05650</name>
</gene>
<dbReference type="OrthoDB" id="7985403at2"/>
<evidence type="ECO:0000256" key="1">
    <source>
        <dbReference type="SAM" id="SignalP"/>
    </source>
</evidence>
<reference evidence="4 5" key="1">
    <citation type="submission" date="2014-07" db="EMBL/GenBank/DDBJ databases">
        <authorList>
            <person name="Lee K."/>
            <person name="Lim J.Y."/>
            <person name="Hwang I."/>
        </authorList>
    </citation>
    <scope>NUCLEOTIDE SEQUENCE [LARGE SCALE GENOMIC DNA]</scope>
    <source>
        <strain evidence="4 5">KL28</strain>
    </source>
</reference>
<feature type="domain" description="Peptidoglycan O-acetylesterase N-terminal" evidence="3">
    <location>
        <begin position="93"/>
        <end position="203"/>
    </location>
</feature>
<keyword evidence="1" id="KW-0732">Signal</keyword>
<dbReference type="KEGG" id="palk:PSAKL28_05650"/>
<dbReference type="CDD" id="cd01825">
    <property type="entry name" value="SGNH_hydrolase_peri1"/>
    <property type="match status" value="1"/>
</dbReference>
<dbReference type="InterPro" id="IPR055041">
    <property type="entry name" value="Ape1_N"/>
</dbReference>
<dbReference type="RefSeq" id="WP_038606301.1">
    <property type="nucleotide sequence ID" value="NZ_CP009048.1"/>
</dbReference>
<feature type="signal peptide" evidence="1">
    <location>
        <begin position="1"/>
        <end position="25"/>
    </location>
</feature>
<evidence type="ECO:0000313" key="5">
    <source>
        <dbReference type="Proteomes" id="UP000028931"/>
    </source>
</evidence>
<dbReference type="InterPro" id="IPR036514">
    <property type="entry name" value="SGNH_hydro_sf"/>
</dbReference>
<evidence type="ECO:0000259" key="2">
    <source>
        <dbReference type="Pfam" id="PF13472"/>
    </source>
</evidence>
<dbReference type="AlphaFoldDB" id="A0A077F8Q2"/>
<organism evidence="4 5">
    <name type="scientific">Pseudomonas alkylphenolica</name>
    <dbReference type="NCBI Taxonomy" id="237609"/>
    <lineage>
        <taxon>Bacteria</taxon>
        <taxon>Pseudomonadati</taxon>
        <taxon>Pseudomonadota</taxon>
        <taxon>Gammaproteobacteria</taxon>
        <taxon>Pseudomonadales</taxon>
        <taxon>Pseudomonadaceae</taxon>
        <taxon>Pseudomonas</taxon>
    </lineage>
</organism>
<dbReference type="Pfam" id="PF13472">
    <property type="entry name" value="Lipase_GDSL_2"/>
    <property type="match status" value="1"/>
</dbReference>
<feature type="domain" description="SGNH hydrolase-type esterase" evidence="2">
    <location>
        <begin position="230"/>
        <end position="384"/>
    </location>
</feature>
<feature type="chain" id="PRO_5001718070" evidence="1">
    <location>
        <begin position="26"/>
        <end position="401"/>
    </location>
</feature>
<protein>
    <submittedName>
        <fullName evidence="4">Lipoprotein</fullName>
    </submittedName>
</protein>
<evidence type="ECO:0000259" key="3">
    <source>
        <dbReference type="Pfam" id="PF22753"/>
    </source>
</evidence>
<dbReference type="Gene3D" id="3.40.50.1110">
    <property type="entry name" value="SGNH hydrolase"/>
    <property type="match status" value="1"/>
</dbReference>
<accession>A0A077F8Q2</accession>
<dbReference type="HOGENOM" id="CLU_026695_2_0_6"/>
<dbReference type="Gene3D" id="2.60.120.1360">
    <property type="match status" value="1"/>
</dbReference>
<sequence length="401" mass="43827">MRRLHNILGLALLICALPGCSPVAAVDTTARPVTAPAKPALNQSNGNLAVLAGKFKNANRAPVTVVQFGDSHTAADLFSGEMRRLLQAQYGDGGIGLVAATPVPGTRYEQVILKAAKRQWELVSARNQQSAQFPLGGYLSVPLAAKPSVRIEAREPNSQRYRVSALYQAQESTSLLLRDSRGQNRRLLAATGGQWRFGPVVNNLGLPLDLTLDSRPGTVLGGWYLQGQKNAGVIYSALGINGARLEVTDKWQPGWQDTLKSLRPDLVILAYGTNEAFDDTLDLNLYQTQLKQTLERLRRDLPRAVVLIVGPPDSIKQRKARSCAARQPQQLAAVIRIQRQAARQANALFWDWQAYMGGQCSIAAWQAQGLARGDLVHLTADGYRKSAAALHDYLRTQLKLK</sequence>
<dbReference type="Pfam" id="PF22753">
    <property type="entry name" value="Ape1_N"/>
    <property type="match status" value="1"/>
</dbReference>
<dbReference type="EMBL" id="CP009048">
    <property type="protein sequence ID" value="AIL59801.1"/>
    <property type="molecule type" value="Genomic_DNA"/>
</dbReference>
<dbReference type="InterPro" id="IPR013830">
    <property type="entry name" value="SGNH_hydro"/>
</dbReference>
<dbReference type="GO" id="GO:0016788">
    <property type="term" value="F:hydrolase activity, acting on ester bonds"/>
    <property type="evidence" value="ECO:0007669"/>
    <property type="project" value="UniProtKB-ARBA"/>
</dbReference>
<dbReference type="eggNOG" id="COG2755">
    <property type="taxonomic scope" value="Bacteria"/>
</dbReference>
<keyword evidence="4" id="KW-0449">Lipoprotein</keyword>